<keyword evidence="3" id="KW-1185">Reference proteome</keyword>
<sequence>MVFDPDRVSASTRRGSKTPCKGEEGALSTLSMERMPSASWAGAWGEGEPQQALPAAVGVLHLQWRPVPDGNAERTADREAG</sequence>
<proteinExistence type="predicted"/>
<comment type="caution">
    <text evidence="2">The sequence shown here is derived from an EMBL/GenBank/DDBJ whole genome shotgun (WGS) entry which is preliminary data.</text>
</comment>
<feature type="region of interest" description="Disordered" evidence="1">
    <location>
        <begin position="1"/>
        <end position="25"/>
    </location>
</feature>
<protein>
    <submittedName>
        <fullName evidence="2">Uncharacterized protein</fullName>
    </submittedName>
</protein>
<name>A0ABN3BNS3_9ACTN</name>
<evidence type="ECO:0000313" key="3">
    <source>
        <dbReference type="Proteomes" id="UP001501391"/>
    </source>
</evidence>
<evidence type="ECO:0000313" key="2">
    <source>
        <dbReference type="EMBL" id="GAA2198507.1"/>
    </source>
</evidence>
<gene>
    <name evidence="2" type="ORF">GCM10009787_41510</name>
</gene>
<dbReference type="Proteomes" id="UP001501391">
    <property type="component" value="Unassembled WGS sequence"/>
</dbReference>
<reference evidence="2 3" key="1">
    <citation type="journal article" date="2019" name="Int. J. Syst. Evol. Microbiol.">
        <title>The Global Catalogue of Microorganisms (GCM) 10K type strain sequencing project: providing services to taxonomists for standard genome sequencing and annotation.</title>
        <authorList>
            <consortium name="The Broad Institute Genomics Platform"/>
            <consortium name="The Broad Institute Genome Sequencing Center for Infectious Disease"/>
            <person name="Wu L."/>
            <person name="Ma J."/>
        </authorList>
    </citation>
    <scope>NUCLEOTIDE SEQUENCE [LARGE SCALE GENOMIC DNA]</scope>
    <source>
        <strain evidence="2 3">JCM 14924</strain>
    </source>
</reference>
<evidence type="ECO:0000256" key="1">
    <source>
        <dbReference type="SAM" id="MobiDB-lite"/>
    </source>
</evidence>
<organism evidence="2 3">
    <name type="scientific">Streptomyces bangladeshensis</name>
    <dbReference type="NCBI Taxonomy" id="295352"/>
    <lineage>
        <taxon>Bacteria</taxon>
        <taxon>Bacillati</taxon>
        <taxon>Actinomycetota</taxon>
        <taxon>Actinomycetes</taxon>
        <taxon>Kitasatosporales</taxon>
        <taxon>Streptomycetaceae</taxon>
        <taxon>Streptomyces</taxon>
    </lineage>
</organism>
<dbReference type="EMBL" id="BAAAOQ010000013">
    <property type="protein sequence ID" value="GAA2198507.1"/>
    <property type="molecule type" value="Genomic_DNA"/>
</dbReference>
<accession>A0ABN3BNS3</accession>